<dbReference type="OrthoDB" id="303614at2759"/>
<dbReference type="AlphaFoldDB" id="A0A1S0UD89"/>
<sequence>MCCVIFIDIITVINEWRLFRGGYRLRPHYFEFWQGQTDRIHDRIVFEKGADETDG</sequence>
<name>A0A1S0UD89_LOALO</name>
<accession>A0A1S0UD89</accession>
<dbReference type="Gene3D" id="2.30.110.10">
    <property type="entry name" value="Electron Transport, Fmn-binding Protein, Chain A"/>
    <property type="match status" value="1"/>
</dbReference>
<dbReference type="InterPro" id="IPR012349">
    <property type="entry name" value="Split_barrel_FMN-bd"/>
</dbReference>
<evidence type="ECO:0000259" key="1">
    <source>
        <dbReference type="Pfam" id="PF10590"/>
    </source>
</evidence>
<evidence type="ECO:0000313" key="2">
    <source>
        <dbReference type="EMBL" id="EJD73535.1"/>
    </source>
</evidence>
<gene>
    <name evidence="2" type="ORF">LOAG_19047</name>
</gene>
<organism evidence="2">
    <name type="scientific">Loa loa</name>
    <name type="common">Eye worm</name>
    <name type="synonym">Filaria loa</name>
    <dbReference type="NCBI Taxonomy" id="7209"/>
    <lineage>
        <taxon>Eukaryota</taxon>
        <taxon>Metazoa</taxon>
        <taxon>Ecdysozoa</taxon>
        <taxon>Nematoda</taxon>
        <taxon>Chromadorea</taxon>
        <taxon>Rhabditida</taxon>
        <taxon>Spirurina</taxon>
        <taxon>Spiruromorpha</taxon>
        <taxon>Filarioidea</taxon>
        <taxon>Onchocercidae</taxon>
        <taxon>Loa</taxon>
    </lineage>
</organism>
<dbReference type="GeneID" id="31252148"/>
<dbReference type="InterPro" id="IPR019576">
    <property type="entry name" value="Pyridoxamine_oxidase_dimer_C"/>
</dbReference>
<dbReference type="GO" id="GO:0016638">
    <property type="term" value="F:oxidoreductase activity, acting on the CH-NH2 group of donors"/>
    <property type="evidence" value="ECO:0007669"/>
    <property type="project" value="InterPro"/>
</dbReference>
<dbReference type="CTD" id="31252148"/>
<proteinExistence type="predicted"/>
<protein>
    <recommendedName>
        <fullName evidence="1">Pyridoxine 5'-phosphate oxidase dimerisation C-terminal domain-containing protein</fullName>
    </recommendedName>
</protein>
<dbReference type="EMBL" id="JH713102">
    <property type="protein sequence ID" value="EJD73535.1"/>
    <property type="molecule type" value="Genomic_DNA"/>
</dbReference>
<feature type="domain" description="Pyridoxine 5'-phosphate oxidase dimerisation C-terminal" evidence="1">
    <location>
        <begin position="21"/>
        <end position="50"/>
    </location>
</feature>
<dbReference type="InParanoid" id="A0A1S0UD89"/>
<reference evidence="2" key="1">
    <citation type="submission" date="2012-04" db="EMBL/GenBank/DDBJ databases">
        <title>The Genome Sequence of Loa loa.</title>
        <authorList>
            <consortium name="The Broad Institute Genome Sequencing Platform"/>
            <consortium name="Broad Institute Genome Sequencing Center for Infectious Disease"/>
            <person name="Nutman T.B."/>
            <person name="Fink D.L."/>
            <person name="Russ C."/>
            <person name="Young S."/>
            <person name="Zeng Q."/>
            <person name="Gargeya S."/>
            <person name="Alvarado L."/>
            <person name="Berlin A."/>
            <person name="Chapman S.B."/>
            <person name="Chen Z."/>
            <person name="Freedman E."/>
            <person name="Gellesch M."/>
            <person name="Goldberg J."/>
            <person name="Griggs A."/>
            <person name="Gujja S."/>
            <person name="Heilman E.R."/>
            <person name="Heiman D."/>
            <person name="Howarth C."/>
            <person name="Mehta T."/>
            <person name="Neiman D."/>
            <person name="Pearson M."/>
            <person name="Roberts A."/>
            <person name="Saif S."/>
            <person name="Shea T."/>
            <person name="Shenoy N."/>
            <person name="Sisk P."/>
            <person name="Stolte C."/>
            <person name="Sykes S."/>
            <person name="White J."/>
            <person name="Yandava C."/>
            <person name="Haas B."/>
            <person name="Henn M.R."/>
            <person name="Nusbaum C."/>
            <person name="Birren B."/>
        </authorList>
    </citation>
    <scope>NUCLEOTIDE SEQUENCE [LARGE SCALE GENOMIC DNA]</scope>
</reference>
<dbReference type="PROSITE" id="PS01064">
    <property type="entry name" value="PYRIDOX_OXIDASE"/>
    <property type="match status" value="1"/>
</dbReference>
<dbReference type="InterPro" id="IPR019740">
    <property type="entry name" value="Pyridox_Oxase_CS"/>
</dbReference>
<dbReference type="Pfam" id="PF10590">
    <property type="entry name" value="PNP_phzG_C"/>
    <property type="match status" value="1"/>
</dbReference>
<dbReference type="RefSeq" id="XP_020304495.1">
    <property type="nucleotide sequence ID" value="XM_020451703.1"/>
</dbReference>
<dbReference type="SUPFAM" id="SSF50475">
    <property type="entry name" value="FMN-binding split barrel"/>
    <property type="match status" value="1"/>
</dbReference>
<dbReference type="KEGG" id="loa:LOAG_19047"/>